<dbReference type="EnsemblPlants" id="OMERI07G13170.4">
    <property type="protein sequence ID" value="OMERI07G13170.4"/>
    <property type="gene ID" value="OMERI07G13170"/>
</dbReference>
<proteinExistence type="predicted"/>
<dbReference type="Proteomes" id="UP000008021">
    <property type="component" value="Chromosome 7"/>
</dbReference>
<dbReference type="AlphaFoldDB" id="A0A0E0EC34"/>
<name>A0A0E0EC34_9ORYZ</name>
<dbReference type="HOGENOM" id="CLU_2562237_0_0_1"/>
<reference evidence="2" key="2">
    <citation type="submission" date="2018-05" db="EMBL/GenBank/DDBJ databases">
        <title>OmerRS3 (Oryza meridionalis Reference Sequence Version 3).</title>
        <authorList>
            <person name="Zhang J."/>
            <person name="Kudrna D."/>
            <person name="Lee S."/>
            <person name="Talag J."/>
            <person name="Welchert J."/>
            <person name="Wing R.A."/>
        </authorList>
    </citation>
    <scope>NUCLEOTIDE SEQUENCE [LARGE SCALE GENOMIC DNA]</scope>
    <source>
        <strain evidence="2">cv. OR44</strain>
    </source>
</reference>
<organism evidence="2">
    <name type="scientific">Oryza meridionalis</name>
    <dbReference type="NCBI Taxonomy" id="40149"/>
    <lineage>
        <taxon>Eukaryota</taxon>
        <taxon>Viridiplantae</taxon>
        <taxon>Streptophyta</taxon>
        <taxon>Embryophyta</taxon>
        <taxon>Tracheophyta</taxon>
        <taxon>Spermatophyta</taxon>
        <taxon>Magnoliopsida</taxon>
        <taxon>Liliopsida</taxon>
        <taxon>Poales</taxon>
        <taxon>Poaceae</taxon>
        <taxon>BOP clade</taxon>
        <taxon>Oryzoideae</taxon>
        <taxon>Oryzeae</taxon>
        <taxon>Oryzinae</taxon>
        <taxon>Oryza</taxon>
    </lineage>
</organism>
<evidence type="ECO:0000313" key="2">
    <source>
        <dbReference type="EnsemblPlants" id="OMERI07G13170.4"/>
    </source>
</evidence>
<reference evidence="2" key="1">
    <citation type="submission" date="2015-04" db="UniProtKB">
        <authorList>
            <consortium name="EnsemblPlants"/>
        </authorList>
    </citation>
    <scope>IDENTIFICATION</scope>
</reference>
<keyword evidence="3" id="KW-1185">Reference proteome</keyword>
<evidence type="ECO:0000256" key="1">
    <source>
        <dbReference type="SAM" id="MobiDB-lite"/>
    </source>
</evidence>
<evidence type="ECO:0000313" key="3">
    <source>
        <dbReference type="Proteomes" id="UP000008021"/>
    </source>
</evidence>
<feature type="compositionally biased region" description="Polar residues" evidence="1">
    <location>
        <begin position="17"/>
        <end position="26"/>
    </location>
</feature>
<dbReference type="Gramene" id="OMERI07G13170.4">
    <property type="protein sequence ID" value="OMERI07G13170.4"/>
    <property type="gene ID" value="OMERI07G13170"/>
</dbReference>
<accession>A0A0E0EC34</accession>
<protein>
    <submittedName>
        <fullName evidence="2">Uncharacterized protein</fullName>
    </submittedName>
</protein>
<sequence length="82" mass="9140">MKGRLTHEHNNYDSLLPQIQSPTSSTKTHDKHIDLCTKSLPKANTSNSNSSANPESNYIIYKLHLPVPALNHSQKPTPPTPR</sequence>
<feature type="region of interest" description="Disordered" evidence="1">
    <location>
        <begin position="1"/>
        <end position="31"/>
    </location>
</feature>
<feature type="compositionally biased region" description="Basic and acidic residues" evidence="1">
    <location>
        <begin position="1"/>
        <end position="11"/>
    </location>
</feature>